<sequence length="122" mass="12920">MKVSVLSLIAPMVAILASTVVGENHYWCACQQSSGSSTLVDDYQDVTQVGVEVSVSGNYLGLRNSQHFRDSVIRVPAIFTAMTSTTAALAKQGLVILPAIEALCDESAIGERSVVSYLGQVL</sequence>
<name>A0A9W9ML84_9EURO</name>
<gene>
    <name evidence="2" type="ORF">N7449_005401</name>
</gene>
<organism evidence="2 3">
    <name type="scientific">Penicillium cf. viridicatum</name>
    <dbReference type="NCBI Taxonomy" id="2972119"/>
    <lineage>
        <taxon>Eukaryota</taxon>
        <taxon>Fungi</taxon>
        <taxon>Dikarya</taxon>
        <taxon>Ascomycota</taxon>
        <taxon>Pezizomycotina</taxon>
        <taxon>Eurotiomycetes</taxon>
        <taxon>Eurotiomycetidae</taxon>
        <taxon>Eurotiales</taxon>
        <taxon>Aspergillaceae</taxon>
        <taxon>Penicillium</taxon>
    </lineage>
</organism>
<reference evidence="2" key="1">
    <citation type="submission" date="2022-11" db="EMBL/GenBank/DDBJ databases">
        <authorList>
            <person name="Petersen C."/>
        </authorList>
    </citation>
    <scope>NUCLEOTIDE SEQUENCE</scope>
    <source>
        <strain evidence="2">IBT 20477</strain>
    </source>
</reference>
<dbReference type="AlphaFoldDB" id="A0A9W9ML84"/>
<evidence type="ECO:0000256" key="1">
    <source>
        <dbReference type="SAM" id="SignalP"/>
    </source>
</evidence>
<protein>
    <submittedName>
        <fullName evidence="2">Uncharacterized protein</fullName>
    </submittedName>
</protein>
<feature type="chain" id="PRO_5040956389" evidence="1">
    <location>
        <begin position="23"/>
        <end position="122"/>
    </location>
</feature>
<proteinExistence type="predicted"/>
<keyword evidence="3" id="KW-1185">Reference proteome</keyword>
<dbReference type="OrthoDB" id="3674944at2759"/>
<reference evidence="2" key="2">
    <citation type="journal article" date="2023" name="IMA Fungus">
        <title>Comparative genomic study of the Penicillium genus elucidates a diverse pangenome and 15 lateral gene transfer events.</title>
        <authorList>
            <person name="Petersen C."/>
            <person name="Sorensen T."/>
            <person name="Nielsen M.R."/>
            <person name="Sondergaard T.E."/>
            <person name="Sorensen J.L."/>
            <person name="Fitzpatrick D.A."/>
            <person name="Frisvad J.C."/>
            <person name="Nielsen K.L."/>
        </authorList>
    </citation>
    <scope>NUCLEOTIDE SEQUENCE</scope>
    <source>
        <strain evidence="2">IBT 20477</strain>
    </source>
</reference>
<dbReference type="EMBL" id="JAPQKQ010000003">
    <property type="protein sequence ID" value="KAJ5203322.1"/>
    <property type="molecule type" value="Genomic_DNA"/>
</dbReference>
<feature type="signal peptide" evidence="1">
    <location>
        <begin position="1"/>
        <end position="22"/>
    </location>
</feature>
<keyword evidence="1" id="KW-0732">Signal</keyword>
<evidence type="ECO:0000313" key="2">
    <source>
        <dbReference type="EMBL" id="KAJ5203322.1"/>
    </source>
</evidence>
<evidence type="ECO:0000313" key="3">
    <source>
        <dbReference type="Proteomes" id="UP001150942"/>
    </source>
</evidence>
<comment type="caution">
    <text evidence="2">The sequence shown here is derived from an EMBL/GenBank/DDBJ whole genome shotgun (WGS) entry which is preliminary data.</text>
</comment>
<dbReference type="Proteomes" id="UP001150942">
    <property type="component" value="Unassembled WGS sequence"/>
</dbReference>
<accession>A0A9W9ML84</accession>